<dbReference type="AlphaFoldDB" id="A0A6A6WUK2"/>
<evidence type="ECO:0000313" key="5">
    <source>
        <dbReference type="EMBL" id="KAF2787594.1"/>
    </source>
</evidence>
<dbReference type="GO" id="GO:0000981">
    <property type="term" value="F:DNA-binding transcription factor activity, RNA polymerase II-specific"/>
    <property type="evidence" value="ECO:0007669"/>
    <property type="project" value="InterPro"/>
</dbReference>
<evidence type="ECO:0000256" key="2">
    <source>
        <dbReference type="ARBA" id="ARBA00023242"/>
    </source>
</evidence>
<feature type="region of interest" description="Disordered" evidence="3">
    <location>
        <begin position="126"/>
        <end position="149"/>
    </location>
</feature>
<proteinExistence type="predicted"/>
<feature type="region of interest" description="Disordered" evidence="3">
    <location>
        <begin position="70"/>
        <end position="103"/>
    </location>
</feature>
<dbReference type="Pfam" id="PF00172">
    <property type="entry name" value="Zn_clus"/>
    <property type="match status" value="1"/>
</dbReference>
<dbReference type="Pfam" id="PF11951">
    <property type="entry name" value="Fungal_trans_2"/>
    <property type="match status" value="1"/>
</dbReference>
<reference evidence="5" key="1">
    <citation type="journal article" date="2020" name="Stud. Mycol.">
        <title>101 Dothideomycetes genomes: a test case for predicting lifestyles and emergence of pathogens.</title>
        <authorList>
            <person name="Haridas S."/>
            <person name="Albert R."/>
            <person name="Binder M."/>
            <person name="Bloem J."/>
            <person name="Labutti K."/>
            <person name="Salamov A."/>
            <person name="Andreopoulos B."/>
            <person name="Baker S."/>
            <person name="Barry K."/>
            <person name="Bills G."/>
            <person name="Bluhm B."/>
            <person name="Cannon C."/>
            <person name="Castanera R."/>
            <person name="Culley D."/>
            <person name="Daum C."/>
            <person name="Ezra D."/>
            <person name="Gonzalez J."/>
            <person name="Henrissat B."/>
            <person name="Kuo A."/>
            <person name="Liang C."/>
            <person name="Lipzen A."/>
            <person name="Lutzoni F."/>
            <person name="Magnuson J."/>
            <person name="Mondo S."/>
            <person name="Nolan M."/>
            <person name="Ohm R."/>
            <person name="Pangilinan J."/>
            <person name="Park H.-J."/>
            <person name="Ramirez L."/>
            <person name="Alfaro M."/>
            <person name="Sun H."/>
            <person name="Tritt A."/>
            <person name="Yoshinaga Y."/>
            <person name="Zwiers L.-H."/>
            <person name="Turgeon B."/>
            <person name="Goodwin S."/>
            <person name="Spatafora J."/>
            <person name="Crous P."/>
            <person name="Grigoriev I."/>
        </authorList>
    </citation>
    <scope>NUCLEOTIDE SEQUENCE</scope>
    <source>
        <strain evidence="5">CBS 109.77</strain>
    </source>
</reference>
<feature type="compositionally biased region" description="Polar residues" evidence="3">
    <location>
        <begin position="82"/>
        <end position="95"/>
    </location>
</feature>
<dbReference type="PANTHER" id="PTHR37534">
    <property type="entry name" value="TRANSCRIPTIONAL ACTIVATOR PROTEIN UGA3"/>
    <property type="match status" value="1"/>
</dbReference>
<dbReference type="GO" id="GO:0005634">
    <property type="term" value="C:nucleus"/>
    <property type="evidence" value="ECO:0007669"/>
    <property type="project" value="UniProtKB-SubCell"/>
</dbReference>
<keyword evidence="6" id="KW-1185">Reference proteome</keyword>
<feature type="domain" description="Zn(2)-C6 fungal-type" evidence="4">
    <location>
        <begin position="1"/>
        <end position="31"/>
    </location>
</feature>
<dbReference type="GO" id="GO:0045944">
    <property type="term" value="P:positive regulation of transcription by RNA polymerase II"/>
    <property type="evidence" value="ECO:0007669"/>
    <property type="project" value="TreeGrafter"/>
</dbReference>
<evidence type="ECO:0000259" key="4">
    <source>
        <dbReference type="PROSITE" id="PS50048"/>
    </source>
</evidence>
<dbReference type="InterPro" id="IPR036864">
    <property type="entry name" value="Zn2-C6_fun-type_DNA-bd_sf"/>
</dbReference>
<accession>A0A6A6WUK2</accession>
<organism evidence="5 6">
    <name type="scientific">Melanomma pulvis-pyrius CBS 109.77</name>
    <dbReference type="NCBI Taxonomy" id="1314802"/>
    <lineage>
        <taxon>Eukaryota</taxon>
        <taxon>Fungi</taxon>
        <taxon>Dikarya</taxon>
        <taxon>Ascomycota</taxon>
        <taxon>Pezizomycotina</taxon>
        <taxon>Dothideomycetes</taxon>
        <taxon>Pleosporomycetidae</taxon>
        <taxon>Pleosporales</taxon>
        <taxon>Melanommataceae</taxon>
        <taxon>Melanomma</taxon>
    </lineage>
</organism>
<dbReference type="GO" id="GO:0000976">
    <property type="term" value="F:transcription cis-regulatory region binding"/>
    <property type="evidence" value="ECO:0007669"/>
    <property type="project" value="TreeGrafter"/>
</dbReference>
<name>A0A6A6WUK2_9PLEO</name>
<feature type="non-terminal residue" evidence="5">
    <location>
        <position position="1"/>
    </location>
</feature>
<dbReference type="CDD" id="cd00067">
    <property type="entry name" value="GAL4"/>
    <property type="match status" value="1"/>
</dbReference>
<dbReference type="OrthoDB" id="508119at2759"/>
<feature type="compositionally biased region" description="Polar residues" evidence="3">
    <location>
        <begin position="126"/>
        <end position="145"/>
    </location>
</feature>
<dbReference type="EMBL" id="MU002300">
    <property type="protein sequence ID" value="KAF2787594.1"/>
    <property type="molecule type" value="Genomic_DNA"/>
</dbReference>
<dbReference type="SMART" id="SM00066">
    <property type="entry name" value="GAL4"/>
    <property type="match status" value="1"/>
</dbReference>
<comment type="subcellular location">
    <subcellularLocation>
        <location evidence="1">Nucleus</location>
    </subcellularLocation>
</comment>
<dbReference type="InterPro" id="IPR021858">
    <property type="entry name" value="Fun_TF"/>
</dbReference>
<evidence type="ECO:0000313" key="6">
    <source>
        <dbReference type="Proteomes" id="UP000799757"/>
    </source>
</evidence>
<evidence type="ECO:0000256" key="1">
    <source>
        <dbReference type="ARBA" id="ARBA00004123"/>
    </source>
</evidence>
<keyword evidence="2" id="KW-0539">Nucleus</keyword>
<protein>
    <recommendedName>
        <fullName evidence="4">Zn(2)-C6 fungal-type domain-containing protein</fullName>
    </recommendedName>
</protein>
<dbReference type="PROSITE" id="PS50048">
    <property type="entry name" value="ZN2_CY6_FUNGAL_2"/>
    <property type="match status" value="1"/>
</dbReference>
<dbReference type="SUPFAM" id="SSF57701">
    <property type="entry name" value="Zn2/Cys6 DNA-binding domain"/>
    <property type="match status" value="1"/>
</dbReference>
<gene>
    <name evidence="5" type="ORF">K505DRAFT_257367</name>
</gene>
<dbReference type="Proteomes" id="UP000799757">
    <property type="component" value="Unassembled WGS sequence"/>
</dbReference>
<sequence>GCLSCRRRRVRCDERKPGCGACGRLGLDCIFDRSAQTVFDITKTSRYHVRFVDSPYTNLLPSDVPFRGLSSPQKLQRRASGQAKSSSVESLTSNAGVAPSLDQDYLPPCSYSDDATEDDAQLSLRHTSQPDQESVPHNSMLSPPSATLLETLPRTGDLSLEHDIGIAPMCFDLDLNFDLFPVDWPVITTSEPTSFPSASEVPFQGYQCPSDLANDRTAASQGHTVTTDTSRTSKTCTKASEGVIIRPQDHELIQHYLNVMSRYTKIRHTGNDHIYSQIFSNMALFYAPLYNAIMAWTELHLGHTKSEFHPVVARERYNQAITLMHADQDIAKHFEYFLVTIWFLLQYELLAARDVEPFCQHLEYAADLVEAHRRHLKAGGKVLPLGPLGARVLVWLGSYDARASHAGSKGRLLQNLETLSDCHDFIGAAFPGASSDPAMADLTSCLRLMLDLDVLESRILQLAPKSGIVPASIFSSIRIDLLSILDRVEGNPLIAPAVSAVANPSRSLGGKLTAKHFNWLLLLANIYSIVITYHRMISHGERHDDADDLISPGVASARIIRIALWISQSRPPSPQNVWPRILFLAGIEASDCVYQGWVLKTLSEAEVWGTNFRKTRLLLEHVLEEQNTQGTRVDFIEIMRRTTGIFVI</sequence>
<dbReference type="InterPro" id="IPR001138">
    <property type="entry name" value="Zn2Cys6_DnaBD"/>
</dbReference>
<evidence type="ECO:0000256" key="3">
    <source>
        <dbReference type="SAM" id="MobiDB-lite"/>
    </source>
</evidence>
<dbReference type="Gene3D" id="4.10.240.10">
    <property type="entry name" value="Zn(2)-C6 fungal-type DNA-binding domain"/>
    <property type="match status" value="1"/>
</dbReference>
<dbReference type="PANTHER" id="PTHR37534:SF49">
    <property type="entry name" value="LYSINE BIOSYNTHESIS REGULATORY PROTEIN LYS14"/>
    <property type="match status" value="1"/>
</dbReference>
<dbReference type="PROSITE" id="PS00463">
    <property type="entry name" value="ZN2_CY6_FUNGAL_1"/>
    <property type="match status" value="1"/>
</dbReference>
<dbReference type="GO" id="GO:0008270">
    <property type="term" value="F:zinc ion binding"/>
    <property type="evidence" value="ECO:0007669"/>
    <property type="project" value="InterPro"/>
</dbReference>